<evidence type="ECO:0000259" key="3">
    <source>
        <dbReference type="Pfam" id="PF00135"/>
    </source>
</evidence>
<dbReference type="InterPro" id="IPR029058">
    <property type="entry name" value="AB_hydrolase_fold"/>
</dbReference>
<protein>
    <recommendedName>
        <fullName evidence="3">Carboxylesterase type B domain-containing protein</fullName>
    </recommendedName>
</protein>
<evidence type="ECO:0000256" key="2">
    <source>
        <dbReference type="SAM" id="SignalP"/>
    </source>
</evidence>
<keyword evidence="2" id="KW-0732">Signal</keyword>
<accession>A0A4Q4NS09</accession>
<comment type="pathway">
    <text evidence="1">Mycotoxin biosynthesis.</text>
</comment>
<dbReference type="AlphaFoldDB" id="A0A4Q4NS09"/>
<dbReference type="Pfam" id="PF00135">
    <property type="entry name" value="COesterase"/>
    <property type="match status" value="1"/>
</dbReference>
<dbReference type="EMBL" id="PDXD01000003">
    <property type="protein sequence ID" value="RYN80934.1"/>
    <property type="molecule type" value="Genomic_DNA"/>
</dbReference>
<feature type="domain" description="Carboxylesterase type B" evidence="3">
    <location>
        <begin position="33"/>
        <end position="96"/>
    </location>
</feature>
<dbReference type="VEuPathDB" id="FungiDB:CC77DRAFT_735437"/>
<organism evidence="4 5">
    <name type="scientific">Alternaria alternata</name>
    <name type="common">Alternaria rot fungus</name>
    <name type="synonym">Torula alternata</name>
    <dbReference type="NCBI Taxonomy" id="5599"/>
    <lineage>
        <taxon>Eukaryota</taxon>
        <taxon>Fungi</taxon>
        <taxon>Dikarya</taxon>
        <taxon>Ascomycota</taxon>
        <taxon>Pezizomycotina</taxon>
        <taxon>Dothideomycetes</taxon>
        <taxon>Pleosporomycetidae</taxon>
        <taxon>Pleosporales</taxon>
        <taxon>Pleosporineae</taxon>
        <taxon>Pleosporaceae</taxon>
        <taxon>Alternaria</taxon>
        <taxon>Alternaria sect. Alternaria</taxon>
        <taxon>Alternaria alternata complex</taxon>
    </lineage>
</organism>
<dbReference type="PANTHER" id="PTHR43903">
    <property type="entry name" value="NEUROLIGIN"/>
    <property type="match status" value="1"/>
</dbReference>
<sequence>MFLSSASSLIGLVLVSLSPTATWADYTPDSEVPTATIDAGVIIGKSTSLPYALGPVHQYLGVPFASPSERFSPPQAAVPFQEPVNATEFRPACIQQFRCMGD</sequence>
<feature type="chain" id="PRO_5020964320" description="Carboxylesterase type B domain-containing protein" evidence="2">
    <location>
        <begin position="25"/>
        <end position="102"/>
    </location>
</feature>
<gene>
    <name evidence="4" type="ORF">AA0117_g2676</name>
</gene>
<evidence type="ECO:0000313" key="4">
    <source>
        <dbReference type="EMBL" id="RYN80934.1"/>
    </source>
</evidence>
<comment type="caution">
    <text evidence="4">The sequence shown here is derived from an EMBL/GenBank/DDBJ whole genome shotgun (WGS) entry which is preliminary data.</text>
</comment>
<feature type="signal peptide" evidence="2">
    <location>
        <begin position="1"/>
        <end position="24"/>
    </location>
</feature>
<dbReference type="InterPro" id="IPR051093">
    <property type="entry name" value="Neuroligin/BSAL"/>
</dbReference>
<reference evidence="5" key="1">
    <citation type="journal article" date="2019" name="bioRxiv">
        <title>Genomics, evolutionary history and diagnostics of the Alternaria alternata species group including apple and Asian pear pathotypes.</title>
        <authorList>
            <person name="Armitage A.D."/>
            <person name="Cockerton H.M."/>
            <person name="Sreenivasaprasad S."/>
            <person name="Woodhall J.W."/>
            <person name="Lane C.R."/>
            <person name="Harrison R.J."/>
            <person name="Clarkson J.P."/>
        </authorList>
    </citation>
    <scope>NUCLEOTIDE SEQUENCE [LARGE SCALE GENOMIC DNA]</scope>
    <source>
        <strain evidence="5">FERA 1177</strain>
    </source>
</reference>
<evidence type="ECO:0000256" key="1">
    <source>
        <dbReference type="ARBA" id="ARBA00004685"/>
    </source>
</evidence>
<dbReference type="InterPro" id="IPR002018">
    <property type="entry name" value="CarbesteraseB"/>
</dbReference>
<dbReference type="Gene3D" id="3.40.50.1820">
    <property type="entry name" value="alpha/beta hydrolase"/>
    <property type="match status" value="1"/>
</dbReference>
<proteinExistence type="predicted"/>
<name>A0A4Q4NS09_ALTAL</name>
<dbReference type="SUPFAM" id="SSF53474">
    <property type="entry name" value="alpha/beta-Hydrolases"/>
    <property type="match status" value="1"/>
</dbReference>
<dbReference type="Proteomes" id="UP000291422">
    <property type="component" value="Unassembled WGS sequence"/>
</dbReference>
<evidence type="ECO:0000313" key="5">
    <source>
        <dbReference type="Proteomes" id="UP000291422"/>
    </source>
</evidence>